<keyword evidence="2" id="KW-0806">Transcription termination</keyword>
<organism evidence="4 5">
    <name type="scientific">Capsicum baccatum</name>
    <name type="common">Peruvian pepper</name>
    <dbReference type="NCBI Taxonomy" id="33114"/>
    <lineage>
        <taxon>Eukaryota</taxon>
        <taxon>Viridiplantae</taxon>
        <taxon>Streptophyta</taxon>
        <taxon>Embryophyta</taxon>
        <taxon>Tracheophyta</taxon>
        <taxon>Spermatophyta</taxon>
        <taxon>Magnoliopsida</taxon>
        <taxon>eudicotyledons</taxon>
        <taxon>Gunneridae</taxon>
        <taxon>Pentapetalae</taxon>
        <taxon>asterids</taxon>
        <taxon>lamiids</taxon>
        <taxon>Solanales</taxon>
        <taxon>Solanaceae</taxon>
        <taxon>Solanoideae</taxon>
        <taxon>Capsiceae</taxon>
        <taxon>Capsicum</taxon>
    </lineage>
</organism>
<dbReference type="FunFam" id="1.25.70.10:FF:000001">
    <property type="entry name" value="Mitochondrial transcription termination factor-like"/>
    <property type="match status" value="1"/>
</dbReference>
<comment type="caution">
    <text evidence="4">The sequence shown here is derived from an EMBL/GenBank/DDBJ whole genome shotgun (WGS) entry which is preliminary data.</text>
</comment>
<evidence type="ECO:0000256" key="2">
    <source>
        <dbReference type="ARBA" id="ARBA00022472"/>
    </source>
</evidence>
<evidence type="ECO:0000313" key="4">
    <source>
        <dbReference type="EMBL" id="PHT50609.1"/>
    </source>
</evidence>
<dbReference type="GO" id="GO:0003676">
    <property type="term" value="F:nucleic acid binding"/>
    <property type="evidence" value="ECO:0007669"/>
    <property type="project" value="InterPro"/>
</dbReference>
<dbReference type="EMBL" id="MLFT02000004">
    <property type="protein sequence ID" value="PHT50609.1"/>
    <property type="molecule type" value="Genomic_DNA"/>
</dbReference>
<name>A0A2G2WZK2_CAPBA</name>
<dbReference type="Proteomes" id="UP000224567">
    <property type="component" value="Unassembled WGS sequence"/>
</dbReference>
<dbReference type="InterPro" id="IPR038538">
    <property type="entry name" value="MTERF_sf"/>
</dbReference>
<protein>
    <submittedName>
        <fullName evidence="4">Uncharacterized protein</fullName>
    </submittedName>
</protein>
<reference evidence="5" key="2">
    <citation type="journal article" date="2017" name="J. Anim. Genet.">
        <title>Multiple reference genome sequences of hot pepper reveal the massive evolution of plant disease resistance genes by retroduplication.</title>
        <authorList>
            <person name="Kim S."/>
            <person name="Park J."/>
            <person name="Yeom S.-I."/>
            <person name="Kim Y.-M."/>
            <person name="Seo E."/>
            <person name="Kim K.-T."/>
            <person name="Kim M.-S."/>
            <person name="Lee J.M."/>
            <person name="Cheong K."/>
            <person name="Shin H.-S."/>
            <person name="Kim S.-B."/>
            <person name="Han K."/>
            <person name="Lee J."/>
            <person name="Park M."/>
            <person name="Lee H.-A."/>
            <person name="Lee H.-Y."/>
            <person name="Lee Y."/>
            <person name="Oh S."/>
            <person name="Lee J.H."/>
            <person name="Choi E."/>
            <person name="Choi E."/>
            <person name="Lee S.E."/>
            <person name="Jeon J."/>
            <person name="Kim H."/>
            <person name="Choi G."/>
            <person name="Song H."/>
            <person name="Lee J."/>
            <person name="Lee S.-C."/>
            <person name="Kwon J.-K."/>
            <person name="Lee H.-Y."/>
            <person name="Koo N."/>
            <person name="Hong Y."/>
            <person name="Kim R.W."/>
            <person name="Kang W.-H."/>
            <person name="Huh J.H."/>
            <person name="Kang B.-C."/>
            <person name="Yang T.-J."/>
            <person name="Lee Y.-H."/>
            <person name="Bennetzen J.L."/>
            <person name="Choi D."/>
        </authorList>
    </citation>
    <scope>NUCLEOTIDE SEQUENCE [LARGE SCALE GENOMIC DNA]</scope>
    <source>
        <strain evidence="5">cv. PBC81</strain>
    </source>
</reference>
<dbReference type="GO" id="GO:0006353">
    <property type="term" value="P:DNA-templated transcription termination"/>
    <property type="evidence" value="ECO:0007669"/>
    <property type="project" value="UniProtKB-KW"/>
</dbReference>
<sequence length="419" mass="48220">MVIARTCTFHANGFRFGFGFGFGFYSLRSHYLYSSSTSSHSLVNYLVDSLGLSKQEATTASSKVTSLKSLNNPNLVIDFFKQTGFDNTQIKTIVSRSPKLLIRNVSKTLKPKFQCLMDLGLSGSDLGNVIARDSVIVDRGLDTHLRPTIDCLRRILGGDDDVIKAIKRAPWLLSFGPHHTMETNLLLLRNFGFTDEKIRKLVLIYPNYLTQKTKRIKDLLHRMENDFRVPRDSSMFLHGFQVLSSQKKSKLYRKIGIFKSFGWSDDDVLGMFRKLPHCIGLSEVRIEEKLNLFMKELGFLPAFLVSHPAILVYSLEKRVIPRMQVLKSLDERKLERRMWSLYTVLTLTESRFVECFVLPYKDQIPDLYDILQYIFASENTVNVFVLLFLNRSEMNCCNLYAKSSLSYEALQIQQILLLN</sequence>
<dbReference type="PANTHER" id="PTHR13068:SF239">
    <property type="match status" value="1"/>
</dbReference>
<reference evidence="4 5" key="1">
    <citation type="journal article" date="2017" name="Genome Biol.">
        <title>New reference genome sequences of hot pepper reveal the massive evolution of plant disease-resistance genes by retroduplication.</title>
        <authorList>
            <person name="Kim S."/>
            <person name="Park J."/>
            <person name="Yeom S.I."/>
            <person name="Kim Y.M."/>
            <person name="Seo E."/>
            <person name="Kim K.T."/>
            <person name="Kim M.S."/>
            <person name="Lee J.M."/>
            <person name="Cheong K."/>
            <person name="Shin H.S."/>
            <person name="Kim S.B."/>
            <person name="Han K."/>
            <person name="Lee J."/>
            <person name="Park M."/>
            <person name="Lee H.A."/>
            <person name="Lee H.Y."/>
            <person name="Lee Y."/>
            <person name="Oh S."/>
            <person name="Lee J.H."/>
            <person name="Choi E."/>
            <person name="Choi E."/>
            <person name="Lee S.E."/>
            <person name="Jeon J."/>
            <person name="Kim H."/>
            <person name="Choi G."/>
            <person name="Song H."/>
            <person name="Lee J."/>
            <person name="Lee S.C."/>
            <person name="Kwon J.K."/>
            <person name="Lee H.Y."/>
            <person name="Koo N."/>
            <person name="Hong Y."/>
            <person name="Kim R.W."/>
            <person name="Kang W.H."/>
            <person name="Huh J.H."/>
            <person name="Kang B.C."/>
            <person name="Yang T.J."/>
            <person name="Lee Y.H."/>
            <person name="Bennetzen J.L."/>
            <person name="Choi D."/>
        </authorList>
    </citation>
    <scope>NUCLEOTIDE SEQUENCE [LARGE SCALE GENOMIC DNA]</scope>
    <source>
        <strain evidence="5">cv. PBC81</strain>
    </source>
</reference>
<gene>
    <name evidence="4" type="ORF">CQW23_10356</name>
</gene>
<proteinExistence type="inferred from homology"/>
<dbReference type="Pfam" id="PF02536">
    <property type="entry name" value="mTERF"/>
    <property type="match status" value="1"/>
</dbReference>
<dbReference type="SMART" id="SM00733">
    <property type="entry name" value="Mterf"/>
    <property type="match status" value="7"/>
</dbReference>
<evidence type="ECO:0000256" key="1">
    <source>
        <dbReference type="ARBA" id="ARBA00007692"/>
    </source>
</evidence>
<evidence type="ECO:0000256" key="3">
    <source>
        <dbReference type="ARBA" id="ARBA00022946"/>
    </source>
</evidence>
<keyword evidence="3" id="KW-0809">Transit peptide</keyword>
<dbReference type="PANTHER" id="PTHR13068">
    <property type="entry name" value="CGI-12 PROTEIN-RELATED"/>
    <property type="match status" value="1"/>
</dbReference>
<dbReference type="OrthoDB" id="637682at2759"/>
<dbReference type="Gene3D" id="1.25.70.10">
    <property type="entry name" value="Transcription termination factor 3, mitochondrial"/>
    <property type="match status" value="1"/>
</dbReference>
<dbReference type="InterPro" id="IPR003690">
    <property type="entry name" value="MTERF"/>
</dbReference>
<keyword evidence="2" id="KW-0805">Transcription regulation</keyword>
<dbReference type="AlphaFoldDB" id="A0A2G2WZK2"/>
<evidence type="ECO:0000313" key="5">
    <source>
        <dbReference type="Proteomes" id="UP000224567"/>
    </source>
</evidence>
<dbReference type="STRING" id="33114.A0A2G2WZK2"/>
<keyword evidence="5" id="KW-1185">Reference proteome</keyword>
<accession>A0A2G2WZK2</accession>
<comment type="similarity">
    <text evidence="1">Belongs to the mTERF family.</text>
</comment>
<keyword evidence="2" id="KW-0804">Transcription</keyword>